<dbReference type="PANTHER" id="PTHR43355:SF2">
    <property type="entry name" value="FLAVIN REDUCTASE (NADPH)"/>
    <property type="match status" value="1"/>
</dbReference>
<dbReference type="AlphaFoldDB" id="A0A173LKT3"/>
<reference evidence="2 3" key="1">
    <citation type="submission" date="2016-06" db="EMBL/GenBank/DDBJ databases">
        <title>Complete genome sequence of a saline-alkali tolerant type strain Dietzia timorensis ID05-A0528T.</title>
        <authorList>
            <person name="Wu X."/>
        </authorList>
    </citation>
    <scope>NUCLEOTIDE SEQUENCE [LARGE SCALE GENOMIC DNA]</scope>
    <source>
        <strain evidence="2 3">ID05-A0528</strain>
    </source>
</reference>
<name>A0A173LKT3_9ACTN</name>
<keyword evidence="3" id="KW-1185">Reference proteome</keyword>
<feature type="domain" description="NAD(P)-binding" evidence="1">
    <location>
        <begin position="13"/>
        <end position="206"/>
    </location>
</feature>
<dbReference type="Pfam" id="PF13460">
    <property type="entry name" value="NAD_binding_10"/>
    <property type="match status" value="1"/>
</dbReference>
<dbReference type="InterPro" id="IPR036291">
    <property type="entry name" value="NAD(P)-bd_dom_sf"/>
</dbReference>
<dbReference type="InterPro" id="IPR051606">
    <property type="entry name" value="Polyketide_Oxido-like"/>
</dbReference>
<dbReference type="Proteomes" id="UP000186104">
    <property type="component" value="Chromosome"/>
</dbReference>
<dbReference type="GO" id="GO:0016646">
    <property type="term" value="F:oxidoreductase activity, acting on the CH-NH group of donors, NAD or NADP as acceptor"/>
    <property type="evidence" value="ECO:0007669"/>
    <property type="project" value="TreeGrafter"/>
</dbReference>
<dbReference type="STRING" id="499555.BJL86_1552"/>
<dbReference type="PANTHER" id="PTHR43355">
    <property type="entry name" value="FLAVIN REDUCTASE (NADPH)"/>
    <property type="match status" value="1"/>
</dbReference>
<evidence type="ECO:0000259" key="1">
    <source>
        <dbReference type="Pfam" id="PF13460"/>
    </source>
</evidence>
<dbReference type="KEGG" id="dtm:BJL86_1552"/>
<dbReference type="SUPFAM" id="SSF51735">
    <property type="entry name" value="NAD(P)-binding Rossmann-fold domains"/>
    <property type="match status" value="1"/>
</dbReference>
<evidence type="ECO:0000313" key="2">
    <source>
        <dbReference type="EMBL" id="ANI92329.1"/>
    </source>
</evidence>
<dbReference type="Gene3D" id="3.40.50.720">
    <property type="entry name" value="NAD(P)-binding Rossmann-like Domain"/>
    <property type="match status" value="1"/>
</dbReference>
<accession>A0A173LKT3</accession>
<protein>
    <submittedName>
        <fullName evidence="2">Uncharacterized protein YwnB</fullName>
    </submittedName>
</protein>
<dbReference type="OrthoDB" id="3191258at2"/>
<sequence>MAIVNRLRILVIGATGMAGSAISNEALARGHSVIGASRSRPESDRLESMAHHVLLDAREPSTIVGALKGIDVIVLAGRPTSGNEMDIVPMTHNVLQAAASLQLRVVVVGGAGALKVPGDPESRLVENDEFVPLEWKSVARASLAQLAVCYSFPDGNWVYLSPSAQFEPGQGSNAVVRGGDELLVSSSGVSRITSADLAIVACDEIDKPTGLRHVTAMSDAPA</sequence>
<organism evidence="2 3">
    <name type="scientific">Dietzia timorensis</name>
    <dbReference type="NCBI Taxonomy" id="499555"/>
    <lineage>
        <taxon>Bacteria</taxon>
        <taxon>Bacillati</taxon>
        <taxon>Actinomycetota</taxon>
        <taxon>Actinomycetes</taxon>
        <taxon>Mycobacteriales</taxon>
        <taxon>Dietziaceae</taxon>
        <taxon>Dietzia</taxon>
    </lineage>
</organism>
<proteinExistence type="predicted"/>
<gene>
    <name evidence="2" type="ORF">BJL86_1552</name>
</gene>
<dbReference type="RefSeq" id="WP_067471587.1">
    <property type="nucleotide sequence ID" value="NZ_CP015961.1"/>
</dbReference>
<evidence type="ECO:0000313" key="3">
    <source>
        <dbReference type="Proteomes" id="UP000186104"/>
    </source>
</evidence>
<dbReference type="EMBL" id="CP015961">
    <property type="protein sequence ID" value="ANI92329.1"/>
    <property type="molecule type" value="Genomic_DNA"/>
</dbReference>
<dbReference type="InterPro" id="IPR016040">
    <property type="entry name" value="NAD(P)-bd_dom"/>
</dbReference>